<dbReference type="PROSITE" id="PS51318">
    <property type="entry name" value="TAT"/>
    <property type="match status" value="1"/>
</dbReference>
<protein>
    <recommendedName>
        <fullName evidence="6">Gram-positive cocci surface proteins LPxTG domain-containing protein</fullName>
    </recommendedName>
</protein>
<gene>
    <name evidence="4" type="ORF">STRAU_2930</name>
</gene>
<keyword evidence="2" id="KW-0812">Transmembrane</keyword>
<feature type="transmembrane region" description="Helical" evidence="2">
    <location>
        <begin position="54"/>
        <end position="75"/>
    </location>
</feature>
<comment type="caution">
    <text evidence="4">The sequence shown here is derived from an EMBL/GenBank/DDBJ whole genome shotgun (WGS) entry which is preliminary data.</text>
</comment>
<evidence type="ECO:0008006" key="6">
    <source>
        <dbReference type="Google" id="ProtNLM"/>
    </source>
</evidence>
<dbReference type="Proteomes" id="UP000014629">
    <property type="component" value="Unassembled WGS sequence"/>
</dbReference>
<accession>S3ZMJ0</accession>
<dbReference type="RefSeq" id="WP_016641058.1">
    <property type="nucleotide sequence ID" value="NZ_AOPZ01000123.1"/>
</dbReference>
<proteinExistence type="predicted"/>
<keyword evidence="3" id="KW-0732">Signal</keyword>
<organism evidence="4 5">
    <name type="scientific">Streptomyces aurantiacus JA 4570</name>
    <dbReference type="NCBI Taxonomy" id="1286094"/>
    <lineage>
        <taxon>Bacteria</taxon>
        <taxon>Bacillati</taxon>
        <taxon>Actinomycetota</taxon>
        <taxon>Actinomycetes</taxon>
        <taxon>Kitasatosporales</taxon>
        <taxon>Streptomycetaceae</taxon>
        <taxon>Streptomyces</taxon>
        <taxon>Streptomyces aurantiacus group</taxon>
    </lineage>
</organism>
<keyword evidence="5" id="KW-1185">Reference proteome</keyword>
<evidence type="ECO:0000313" key="4">
    <source>
        <dbReference type="EMBL" id="EPH43994.1"/>
    </source>
</evidence>
<feature type="signal peptide" evidence="3">
    <location>
        <begin position="1"/>
        <end position="30"/>
    </location>
</feature>
<evidence type="ECO:0000256" key="3">
    <source>
        <dbReference type="SAM" id="SignalP"/>
    </source>
</evidence>
<dbReference type="AlphaFoldDB" id="S3ZMJ0"/>
<sequence>MTARRTLLTAATAGALLGALWFVPSAKATASPAPAGTLSQQAPDQAHGPASDTTPYLAGGAALLGLGAGFVLYSARREATEG</sequence>
<reference evidence="4 5" key="1">
    <citation type="submission" date="2013-02" db="EMBL/GenBank/DDBJ databases">
        <title>Draft Genome Sequence of Streptomyces aurantiacus, Which Produces Setomimycin.</title>
        <authorList>
            <person name="Gruening B.A."/>
            <person name="Praeg A."/>
            <person name="Erxleben A."/>
            <person name="Guenther S."/>
            <person name="Mueller M."/>
        </authorList>
    </citation>
    <scope>NUCLEOTIDE SEQUENCE [LARGE SCALE GENOMIC DNA]</scope>
    <source>
        <strain evidence="4 5">JA 4570</strain>
    </source>
</reference>
<feature type="region of interest" description="Disordered" evidence="1">
    <location>
        <begin position="29"/>
        <end position="52"/>
    </location>
</feature>
<keyword evidence="2" id="KW-1133">Transmembrane helix</keyword>
<dbReference type="PATRIC" id="fig|1286094.4.peg.2900"/>
<feature type="chain" id="PRO_5038813329" description="Gram-positive cocci surface proteins LPxTG domain-containing protein" evidence="3">
    <location>
        <begin position="31"/>
        <end position="82"/>
    </location>
</feature>
<evidence type="ECO:0000313" key="5">
    <source>
        <dbReference type="Proteomes" id="UP000014629"/>
    </source>
</evidence>
<keyword evidence="2" id="KW-0472">Membrane</keyword>
<dbReference type="InterPro" id="IPR006311">
    <property type="entry name" value="TAT_signal"/>
</dbReference>
<name>S3ZMJ0_9ACTN</name>
<evidence type="ECO:0000256" key="1">
    <source>
        <dbReference type="SAM" id="MobiDB-lite"/>
    </source>
</evidence>
<dbReference type="EMBL" id="AOPZ01000123">
    <property type="protein sequence ID" value="EPH43994.1"/>
    <property type="molecule type" value="Genomic_DNA"/>
</dbReference>
<evidence type="ECO:0000256" key="2">
    <source>
        <dbReference type="SAM" id="Phobius"/>
    </source>
</evidence>